<dbReference type="AlphaFoldDB" id="A0A4P6F0X8"/>
<evidence type="ECO:0000256" key="2">
    <source>
        <dbReference type="ARBA" id="ARBA00023125"/>
    </source>
</evidence>
<feature type="DNA-binding region" description="H-T-H motif" evidence="4">
    <location>
        <begin position="35"/>
        <end position="54"/>
    </location>
</feature>
<dbReference type="PROSITE" id="PS50977">
    <property type="entry name" value="HTH_TETR_2"/>
    <property type="match status" value="1"/>
</dbReference>
<evidence type="ECO:0000256" key="3">
    <source>
        <dbReference type="ARBA" id="ARBA00023163"/>
    </source>
</evidence>
<keyword evidence="2 4" id="KW-0238">DNA-binding</keyword>
<dbReference type="GO" id="GO:0003700">
    <property type="term" value="F:DNA-binding transcription factor activity"/>
    <property type="evidence" value="ECO:0007669"/>
    <property type="project" value="TreeGrafter"/>
</dbReference>
<dbReference type="PANTHER" id="PTHR30055">
    <property type="entry name" value="HTH-TYPE TRANSCRIPTIONAL REGULATOR RUTR"/>
    <property type="match status" value="1"/>
</dbReference>
<dbReference type="RefSeq" id="WP_129440475.1">
    <property type="nucleotide sequence ID" value="NZ_CP035492.1"/>
</dbReference>
<dbReference type="PANTHER" id="PTHR30055:SF234">
    <property type="entry name" value="HTH-TYPE TRANSCRIPTIONAL REGULATOR BETI"/>
    <property type="match status" value="1"/>
</dbReference>
<dbReference type="KEGG" id="pprt:ET464_09860"/>
<keyword evidence="3" id="KW-0804">Transcription</keyword>
<dbReference type="SUPFAM" id="SSF46689">
    <property type="entry name" value="Homeodomain-like"/>
    <property type="match status" value="1"/>
</dbReference>
<dbReference type="GO" id="GO:0000976">
    <property type="term" value="F:transcription cis-regulatory region binding"/>
    <property type="evidence" value="ECO:0007669"/>
    <property type="project" value="TreeGrafter"/>
</dbReference>
<accession>A0A4P6F0X8</accession>
<sequence length="210" mass="23872">MALIGVREKKKNARYKSIVLQAERLFLENGLDHVQMQDIADAERIGIATLFRYFPKKDKLIVAVAVANLERHIGKYKELAGASKPAYERLENVLDYLTREDHLQSGVKFREAFESYASFAKNPLTDIQDYIETQKEITGIFMEIVEAGITDGSIRADIPVKETVITIINAYGTFCNNIALKSPISYLEEDIATPNQQRILKQMLLSYIRP</sequence>
<dbReference type="InterPro" id="IPR050109">
    <property type="entry name" value="HTH-type_TetR-like_transc_reg"/>
</dbReference>
<keyword evidence="1" id="KW-0805">Transcription regulation</keyword>
<evidence type="ECO:0000256" key="1">
    <source>
        <dbReference type="ARBA" id="ARBA00023015"/>
    </source>
</evidence>
<evidence type="ECO:0000313" key="7">
    <source>
        <dbReference type="Proteomes" id="UP000293568"/>
    </source>
</evidence>
<dbReference type="OrthoDB" id="2388018at2"/>
<dbReference type="Proteomes" id="UP000293568">
    <property type="component" value="Chromosome"/>
</dbReference>
<dbReference type="InterPro" id="IPR009057">
    <property type="entry name" value="Homeodomain-like_sf"/>
</dbReference>
<dbReference type="EMBL" id="CP035492">
    <property type="protein sequence ID" value="QAY66667.1"/>
    <property type="molecule type" value="Genomic_DNA"/>
</dbReference>
<name>A0A4P6F0X8_9BACL</name>
<feature type="domain" description="HTH tetR-type" evidence="5">
    <location>
        <begin position="12"/>
        <end position="72"/>
    </location>
</feature>
<evidence type="ECO:0000259" key="5">
    <source>
        <dbReference type="PROSITE" id="PS50977"/>
    </source>
</evidence>
<evidence type="ECO:0000256" key="4">
    <source>
        <dbReference type="PROSITE-ProRule" id="PRU00335"/>
    </source>
</evidence>
<evidence type="ECO:0000313" key="6">
    <source>
        <dbReference type="EMBL" id="QAY66667.1"/>
    </source>
</evidence>
<proteinExistence type="predicted"/>
<dbReference type="Gene3D" id="1.10.357.10">
    <property type="entry name" value="Tetracycline Repressor, domain 2"/>
    <property type="match status" value="1"/>
</dbReference>
<gene>
    <name evidence="6" type="ORF">ET464_09860</name>
</gene>
<keyword evidence="7" id="KW-1185">Reference proteome</keyword>
<organism evidence="6 7">
    <name type="scientific">Paenibacillus protaetiae</name>
    <dbReference type="NCBI Taxonomy" id="2509456"/>
    <lineage>
        <taxon>Bacteria</taxon>
        <taxon>Bacillati</taxon>
        <taxon>Bacillota</taxon>
        <taxon>Bacilli</taxon>
        <taxon>Bacillales</taxon>
        <taxon>Paenibacillaceae</taxon>
        <taxon>Paenibacillus</taxon>
    </lineage>
</organism>
<dbReference type="Pfam" id="PF00440">
    <property type="entry name" value="TetR_N"/>
    <property type="match status" value="1"/>
</dbReference>
<protein>
    <submittedName>
        <fullName evidence="6">TetR/AcrR family transcriptional regulator</fullName>
    </submittedName>
</protein>
<reference evidence="6 7" key="1">
    <citation type="submission" date="2019-01" db="EMBL/GenBank/DDBJ databases">
        <title>Genome sequencing of strain FW100M-2.</title>
        <authorList>
            <person name="Heo J."/>
            <person name="Kim S.-J."/>
            <person name="Kim J.-S."/>
            <person name="Hong S.-B."/>
            <person name="Kwon S.-W."/>
        </authorList>
    </citation>
    <scope>NUCLEOTIDE SEQUENCE [LARGE SCALE GENOMIC DNA]</scope>
    <source>
        <strain evidence="6 7">FW100M-2</strain>
    </source>
</reference>
<dbReference type="InterPro" id="IPR001647">
    <property type="entry name" value="HTH_TetR"/>
</dbReference>